<comment type="caution">
    <text evidence="2">The sequence shown here is derived from an EMBL/GenBank/DDBJ whole genome shotgun (WGS) entry which is preliminary data.</text>
</comment>
<evidence type="ECO:0000313" key="3">
    <source>
        <dbReference type="Proteomes" id="UP000323337"/>
    </source>
</evidence>
<evidence type="ECO:0000256" key="1">
    <source>
        <dbReference type="SAM" id="Phobius"/>
    </source>
</evidence>
<dbReference type="AlphaFoldDB" id="A0A5D0MKH8"/>
<feature type="transmembrane region" description="Helical" evidence="1">
    <location>
        <begin position="35"/>
        <end position="50"/>
    </location>
</feature>
<dbReference type="EMBL" id="VSIV01000365">
    <property type="protein sequence ID" value="TYB32415.1"/>
    <property type="molecule type" value="Genomic_DNA"/>
</dbReference>
<feature type="transmembrane region" description="Helical" evidence="1">
    <location>
        <begin position="12"/>
        <end position="29"/>
    </location>
</feature>
<proteinExistence type="predicted"/>
<dbReference type="Proteomes" id="UP000323337">
    <property type="component" value="Unassembled WGS sequence"/>
</dbReference>
<accession>A0A5D0MKH8</accession>
<organism evidence="2 3">
    <name type="scientific">Flexistipes sinusarabici</name>
    <dbReference type="NCBI Taxonomy" id="2352"/>
    <lineage>
        <taxon>Bacteria</taxon>
        <taxon>Pseudomonadati</taxon>
        <taxon>Deferribacterota</taxon>
        <taxon>Deferribacteres</taxon>
        <taxon>Deferribacterales</taxon>
        <taxon>Flexistipitaceae</taxon>
        <taxon>Flexistipes</taxon>
    </lineage>
</organism>
<keyword evidence="1" id="KW-0812">Transmembrane</keyword>
<feature type="non-terminal residue" evidence="2">
    <location>
        <position position="51"/>
    </location>
</feature>
<sequence>MGQSIIAIMPEVLMTFFAIGLLVIDLIASDEKKSGIAYFGIAFILITLLLT</sequence>
<evidence type="ECO:0000313" key="2">
    <source>
        <dbReference type="EMBL" id="TYB32415.1"/>
    </source>
</evidence>
<keyword evidence="1" id="KW-1133">Transmembrane helix</keyword>
<protein>
    <submittedName>
        <fullName evidence="2">NADH-quinone oxidoreductase subunit N</fullName>
    </submittedName>
</protein>
<keyword evidence="1" id="KW-0472">Membrane</keyword>
<name>A0A5D0MKH8_FLESI</name>
<reference evidence="2 3" key="1">
    <citation type="submission" date="2019-08" db="EMBL/GenBank/DDBJ databases">
        <title>Genomic characterization of a novel candidate phylum (ARYD3) from a high temperature, high salinity tertiary oil reservoir in north central Oklahoma, USA.</title>
        <authorList>
            <person name="Youssef N.H."/>
            <person name="Yadav A."/>
            <person name="Elshahed M.S."/>
        </authorList>
    </citation>
    <scope>NUCLEOTIDE SEQUENCE [LARGE SCALE GENOMIC DNA]</scope>
    <source>
        <strain evidence="2">ARYD1</strain>
    </source>
</reference>
<gene>
    <name evidence="2" type="ORF">FXF49_11615</name>
</gene>